<organism evidence="1">
    <name type="scientific">Turicibacter sanguinis</name>
    <dbReference type="NCBI Taxonomy" id="154288"/>
    <lineage>
        <taxon>Bacteria</taxon>
        <taxon>Bacillati</taxon>
        <taxon>Bacillota</taxon>
        <taxon>Erysipelotrichia</taxon>
        <taxon>Erysipelotrichales</taxon>
        <taxon>Turicibacteraceae</taxon>
        <taxon>Turicibacter</taxon>
    </lineage>
</organism>
<dbReference type="GeneID" id="60060014"/>
<name>A0A6I3NGW7_9FIRM</name>
<proteinExistence type="predicted"/>
<dbReference type="RefSeq" id="WP_129821791.1">
    <property type="nucleotide sequence ID" value="NZ_CP053187.1"/>
</dbReference>
<dbReference type="EMBL" id="WMQV01000045">
    <property type="protein sequence ID" value="MTL95432.1"/>
    <property type="molecule type" value="Genomic_DNA"/>
</dbReference>
<reference evidence="1" key="1">
    <citation type="journal article" date="2019" name="Nat. Med.">
        <title>A library of human gut bacterial isolates paired with longitudinal multiomics data enables mechanistic microbiome research.</title>
        <authorList>
            <person name="Poyet M."/>
            <person name="Groussin M."/>
            <person name="Gibbons S.M."/>
            <person name="Avila-Pacheco J."/>
            <person name="Jiang X."/>
            <person name="Kearney S.M."/>
            <person name="Perrotta A.R."/>
            <person name="Berdy B."/>
            <person name="Zhao S."/>
            <person name="Lieberman T.D."/>
            <person name="Swanson P.K."/>
            <person name="Smith M."/>
            <person name="Roesemann S."/>
            <person name="Alexander J.E."/>
            <person name="Rich S.A."/>
            <person name="Livny J."/>
            <person name="Vlamakis H."/>
            <person name="Clish C."/>
            <person name="Bullock K."/>
            <person name="Deik A."/>
            <person name="Scott J."/>
            <person name="Pierce K.A."/>
            <person name="Xavier R.J."/>
            <person name="Alm E.J."/>
        </authorList>
    </citation>
    <scope>NUCLEOTIDE SEQUENCE</scope>
    <source>
        <strain evidence="1">BIOML-A179</strain>
    </source>
</reference>
<gene>
    <name evidence="1" type="ORF">GMA64_12910</name>
</gene>
<dbReference type="AlphaFoldDB" id="A0A6I3NGW7"/>
<protein>
    <submittedName>
        <fullName evidence="1">Uncharacterized protein</fullName>
    </submittedName>
</protein>
<sequence length="81" mass="8507">MKAYSQIIGLSSLIIGCSLNVVLFTSLINSMIAVILLAVMGVALAAFSLSLKPEKKWIGIAGLLLNLIPLAYMAILFVGLG</sequence>
<dbReference type="PROSITE" id="PS51257">
    <property type="entry name" value="PROKAR_LIPOPROTEIN"/>
    <property type="match status" value="1"/>
</dbReference>
<evidence type="ECO:0000313" key="1">
    <source>
        <dbReference type="EMBL" id="MTL95432.1"/>
    </source>
</evidence>
<accession>A0A6I3NGW7</accession>
<comment type="caution">
    <text evidence="1">The sequence shown here is derived from an EMBL/GenBank/DDBJ whole genome shotgun (WGS) entry which is preliminary data.</text>
</comment>